<dbReference type="EMBL" id="CP107567">
    <property type="protein sequence ID" value="UYQ65444.1"/>
    <property type="molecule type" value="Genomic_DNA"/>
</dbReference>
<evidence type="ECO:0000256" key="1">
    <source>
        <dbReference type="SAM" id="MobiDB-lite"/>
    </source>
</evidence>
<accession>A0ABY6IEL3</accession>
<feature type="region of interest" description="Disordered" evidence="1">
    <location>
        <begin position="604"/>
        <end position="626"/>
    </location>
</feature>
<name>A0ABY6IEL3_STRPE</name>
<dbReference type="Proteomes" id="UP001163878">
    <property type="component" value="Chromosome"/>
</dbReference>
<organism evidence="2 3">
    <name type="scientific">Streptomyces peucetius</name>
    <dbReference type="NCBI Taxonomy" id="1950"/>
    <lineage>
        <taxon>Bacteria</taxon>
        <taxon>Bacillati</taxon>
        <taxon>Actinomycetota</taxon>
        <taxon>Actinomycetes</taxon>
        <taxon>Kitasatosporales</taxon>
        <taxon>Streptomycetaceae</taxon>
        <taxon>Streptomyces</taxon>
    </lineage>
</organism>
<dbReference type="PANTHER" id="PTHR35399">
    <property type="entry name" value="SLR8030 PROTEIN"/>
    <property type="match status" value="1"/>
</dbReference>
<sequence>MRDDATTNAATNATDTMGTADTTRPSPPGMNRRGVLTGGALAAAGLLGLGIPQAAAAAAAPPGRSGAGPIGPSDFTAVPASEADTVTVPAGFTADVLAPWGLALRASGPRWRAGGGNTAAEQTVQIGSHHHGLQFFPTAKGAAGSRQGLLVINHETADRALLGGGDDKALAAQGISVVAVRETGGRWQAVDSTRNRRITGDTPVRFSGPVTVDRTARGVLACSGHGVTPWGTYLAAEENFNAFFGTDDPGWRRSEADVRYGLSATGFGHSWHRADPRFDLASAEARPKEFGWVVEFDPGDPSSVPVKRTALGRFMHGGATVTEAAGRVVVHSTDAEDGEYLYKYVSDGGWRELRAAGRSPLDHGTLYVARISPDGTGEWLPLRHGQGPLTRAAGWRDQADVLLRARLAADALGATPLGRPERVAVGPAGDVYLALANSNGGSPCAHPGGGGVPSSAGFAPQGDPYGRIIRWQENHEEQGTGEHAFRWQEFLTVGDPLPASDSAFAAPKGLWFGADGTLWISTGICGDDLHGPSPAHREAGNNALLAADTATGAVRRFLTAPRGAEVTGVTATPDGRTLFVNIQHPGERTARWGAPDAGDPGAVSTWPNGPADGRPRSATVAVHRTA</sequence>
<dbReference type="InterPro" id="IPR008557">
    <property type="entry name" value="PhoX"/>
</dbReference>
<feature type="compositionally biased region" description="Low complexity" evidence="1">
    <location>
        <begin position="1"/>
        <end position="23"/>
    </location>
</feature>
<evidence type="ECO:0000313" key="2">
    <source>
        <dbReference type="EMBL" id="UYQ65444.1"/>
    </source>
</evidence>
<dbReference type="PROSITE" id="PS51318">
    <property type="entry name" value="TAT"/>
    <property type="match status" value="1"/>
</dbReference>
<reference evidence="2" key="1">
    <citation type="submission" date="2022-10" db="EMBL/GenBank/DDBJ databases">
        <title>Cytochrome P450 Catalyzes Benzene Ring Formation in the Biosynthesis of Trialkyl-Substituted Aromatic Polyketides.</title>
        <authorList>
            <person name="Zhao E."/>
            <person name="Ge H."/>
        </authorList>
    </citation>
    <scope>NUCLEOTIDE SEQUENCE</scope>
    <source>
        <strain evidence="2">NA0869</strain>
    </source>
</reference>
<feature type="region of interest" description="Disordered" evidence="1">
    <location>
        <begin position="1"/>
        <end position="35"/>
    </location>
</feature>
<dbReference type="Pfam" id="PF05787">
    <property type="entry name" value="PhoX"/>
    <property type="match status" value="1"/>
</dbReference>
<protein>
    <submittedName>
        <fullName evidence="2">DUF839 domain-containing protein</fullName>
    </submittedName>
</protein>
<keyword evidence="3" id="KW-1185">Reference proteome</keyword>
<evidence type="ECO:0000313" key="3">
    <source>
        <dbReference type="Proteomes" id="UP001163878"/>
    </source>
</evidence>
<dbReference type="RefSeq" id="WP_264248631.1">
    <property type="nucleotide sequence ID" value="NZ_CP107567.1"/>
</dbReference>
<proteinExistence type="predicted"/>
<gene>
    <name evidence="2" type="ORF">OGH68_30925</name>
</gene>
<dbReference type="SUPFAM" id="SSF63829">
    <property type="entry name" value="Calcium-dependent phosphotriesterase"/>
    <property type="match status" value="1"/>
</dbReference>
<dbReference type="InterPro" id="IPR006311">
    <property type="entry name" value="TAT_signal"/>
</dbReference>
<dbReference type="PANTHER" id="PTHR35399:SF2">
    <property type="entry name" value="DUF839 DOMAIN-CONTAINING PROTEIN"/>
    <property type="match status" value="1"/>
</dbReference>